<evidence type="ECO:0000256" key="1">
    <source>
        <dbReference type="SAM" id="Phobius"/>
    </source>
</evidence>
<dbReference type="Proteomes" id="UP000230707">
    <property type="component" value="Unassembled WGS sequence"/>
</dbReference>
<evidence type="ECO:0008006" key="4">
    <source>
        <dbReference type="Google" id="ProtNLM"/>
    </source>
</evidence>
<evidence type="ECO:0000313" key="3">
    <source>
        <dbReference type="Proteomes" id="UP000230707"/>
    </source>
</evidence>
<keyword evidence="1" id="KW-1133">Transmembrane helix</keyword>
<organism evidence="2 3">
    <name type="scientific">Candidatus Gottesmanbacteria bacterium CG11_big_fil_rev_8_21_14_0_20_37_11</name>
    <dbReference type="NCBI Taxonomy" id="1974575"/>
    <lineage>
        <taxon>Bacteria</taxon>
        <taxon>Candidatus Gottesmaniibacteriota</taxon>
    </lineage>
</organism>
<accession>A0A2H0NHU2</accession>
<feature type="transmembrane region" description="Helical" evidence="1">
    <location>
        <begin position="12"/>
        <end position="30"/>
    </location>
</feature>
<evidence type="ECO:0000313" key="2">
    <source>
        <dbReference type="EMBL" id="PIR08423.1"/>
    </source>
</evidence>
<reference evidence="2 3" key="1">
    <citation type="submission" date="2017-09" db="EMBL/GenBank/DDBJ databases">
        <title>Depth-based differentiation of microbial function through sediment-hosted aquifers and enrichment of novel symbionts in the deep terrestrial subsurface.</title>
        <authorList>
            <person name="Probst A.J."/>
            <person name="Ladd B."/>
            <person name="Jarett J.K."/>
            <person name="Geller-Mcgrath D.E."/>
            <person name="Sieber C.M."/>
            <person name="Emerson J.B."/>
            <person name="Anantharaman K."/>
            <person name="Thomas B.C."/>
            <person name="Malmstrom R."/>
            <person name="Stieglmeier M."/>
            <person name="Klingl A."/>
            <person name="Woyke T."/>
            <person name="Ryan C.M."/>
            <person name="Banfield J.F."/>
        </authorList>
    </citation>
    <scope>NUCLEOTIDE SEQUENCE [LARGE SCALE GENOMIC DNA]</scope>
    <source>
        <strain evidence="2">CG11_big_fil_rev_8_21_14_0_20_37_11</strain>
    </source>
</reference>
<sequence length="100" mass="10875">MKSRNFRPINILLTIFSIFFAVLQVILLNFDSTSGTELSKLNDETDKIEIDNINLNQEIASASAIVTISVKASKLGLIQNQKLISLNGALPIALSSGRSL</sequence>
<dbReference type="EMBL" id="PCWS01000072">
    <property type="protein sequence ID" value="PIR08423.1"/>
    <property type="molecule type" value="Genomic_DNA"/>
</dbReference>
<comment type="caution">
    <text evidence="2">The sequence shown here is derived from an EMBL/GenBank/DDBJ whole genome shotgun (WGS) entry which is preliminary data.</text>
</comment>
<keyword evidence="1" id="KW-0812">Transmembrane</keyword>
<gene>
    <name evidence="2" type="ORF">COV53_03145</name>
</gene>
<name>A0A2H0NHU2_9BACT</name>
<dbReference type="AlphaFoldDB" id="A0A2H0NHU2"/>
<proteinExistence type="predicted"/>
<keyword evidence="1" id="KW-0472">Membrane</keyword>
<protein>
    <recommendedName>
        <fullName evidence="4">Cell division protein FtsL</fullName>
    </recommendedName>
</protein>